<proteinExistence type="predicted"/>
<dbReference type="EMBL" id="OU963862">
    <property type="protein sequence ID" value="CAH0754404.1"/>
    <property type="molecule type" value="Genomic_DNA"/>
</dbReference>
<dbReference type="AlphaFoldDB" id="A0A9P0C5M3"/>
<gene>
    <name evidence="1" type="ORF">BEMITA_LOCUS1619</name>
</gene>
<organism evidence="1 2">
    <name type="scientific">Bemisia tabaci</name>
    <name type="common">Sweetpotato whitefly</name>
    <name type="synonym">Aleurodes tabaci</name>
    <dbReference type="NCBI Taxonomy" id="7038"/>
    <lineage>
        <taxon>Eukaryota</taxon>
        <taxon>Metazoa</taxon>
        <taxon>Ecdysozoa</taxon>
        <taxon>Arthropoda</taxon>
        <taxon>Hexapoda</taxon>
        <taxon>Insecta</taxon>
        <taxon>Pterygota</taxon>
        <taxon>Neoptera</taxon>
        <taxon>Paraneoptera</taxon>
        <taxon>Hemiptera</taxon>
        <taxon>Sternorrhyncha</taxon>
        <taxon>Aleyrodoidea</taxon>
        <taxon>Aleyrodidae</taxon>
        <taxon>Aleyrodinae</taxon>
        <taxon>Bemisia</taxon>
    </lineage>
</organism>
<evidence type="ECO:0000313" key="2">
    <source>
        <dbReference type="Proteomes" id="UP001152759"/>
    </source>
</evidence>
<keyword evidence="2" id="KW-1185">Reference proteome</keyword>
<dbReference type="Proteomes" id="UP001152759">
    <property type="component" value="Chromosome 1"/>
</dbReference>
<name>A0A9P0C5M3_BEMTA</name>
<sequence length="124" mass="13974">MCDDFCISSVFTDKIREYMMRETDEPSPERAVAETSSAKKVSTWLNQDVQGTREKEGVTPIILRGCLPLAGATRPELAEQADDAVVTTTFQEPSTVVYIFESPQDADRWRGKIRLSDSNSRIKR</sequence>
<reference evidence="1" key="1">
    <citation type="submission" date="2021-12" db="EMBL/GenBank/DDBJ databases">
        <authorList>
            <person name="King R."/>
        </authorList>
    </citation>
    <scope>NUCLEOTIDE SEQUENCE</scope>
</reference>
<protein>
    <submittedName>
        <fullName evidence="1">Uncharacterized protein</fullName>
    </submittedName>
</protein>
<accession>A0A9P0C5M3</accession>
<evidence type="ECO:0000313" key="1">
    <source>
        <dbReference type="EMBL" id="CAH0754404.1"/>
    </source>
</evidence>